<evidence type="ECO:0000313" key="2">
    <source>
        <dbReference type="Proteomes" id="UP001614391"/>
    </source>
</evidence>
<comment type="caution">
    <text evidence="1">The sequence shown here is derived from an EMBL/GenBank/DDBJ whole genome shotgun (WGS) entry which is preliminary data.</text>
</comment>
<reference evidence="1 2" key="1">
    <citation type="submission" date="2024-10" db="EMBL/GenBank/DDBJ databases">
        <title>The Natural Products Discovery Center: Release of the First 8490 Sequenced Strains for Exploring Actinobacteria Biosynthetic Diversity.</title>
        <authorList>
            <person name="Kalkreuter E."/>
            <person name="Kautsar S.A."/>
            <person name="Yang D."/>
            <person name="Bader C.D."/>
            <person name="Teijaro C.N."/>
            <person name="Fluegel L."/>
            <person name="Davis C.M."/>
            <person name="Simpson J.R."/>
            <person name="Lauterbach L."/>
            <person name="Steele A.D."/>
            <person name="Gui C."/>
            <person name="Meng S."/>
            <person name="Li G."/>
            <person name="Viehrig K."/>
            <person name="Ye F."/>
            <person name="Su P."/>
            <person name="Kiefer A.F."/>
            <person name="Nichols A."/>
            <person name="Cepeda A.J."/>
            <person name="Yan W."/>
            <person name="Fan B."/>
            <person name="Jiang Y."/>
            <person name="Adhikari A."/>
            <person name="Zheng C.-J."/>
            <person name="Schuster L."/>
            <person name="Cowan T.M."/>
            <person name="Smanski M.J."/>
            <person name="Chevrette M.G."/>
            <person name="De Carvalho L.P.S."/>
            <person name="Shen B."/>
        </authorList>
    </citation>
    <scope>NUCLEOTIDE SEQUENCE [LARGE SCALE GENOMIC DNA]</scope>
    <source>
        <strain evidence="1 2">NPDC053346</strain>
    </source>
</reference>
<gene>
    <name evidence="1" type="ORF">ACIGW0_14125</name>
</gene>
<dbReference type="Proteomes" id="UP001614391">
    <property type="component" value="Unassembled WGS sequence"/>
</dbReference>
<organism evidence="1 2">
    <name type="scientific">Streptomyces bikiniensis</name>
    <dbReference type="NCBI Taxonomy" id="1896"/>
    <lineage>
        <taxon>Bacteria</taxon>
        <taxon>Bacillati</taxon>
        <taxon>Actinomycetota</taxon>
        <taxon>Actinomycetes</taxon>
        <taxon>Kitasatosporales</taxon>
        <taxon>Streptomycetaceae</taxon>
        <taxon>Streptomyces</taxon>
    </lineage>
</organism>
<accession>A0ABW8CVI8</accession>
<name>A0ABW8CVI8_STRBI</name>
<dbReference type="EMBL" id="JBITYT010000005">
    <property type="protein sequence ID" value="MFI9120514.1"/>
    <property type="molecule type" value="Genomic_DNA"/>
</dbReference>
<proteinExistence type="predicted"/>
<dbReference type="RefSeq" id="WP_399614487.1">
    <property type="nucleotide sequence ID" value="NZ_JBITYT010000005.1"/>
</dbReference>
<keyword evidence="2" id="KW-1185">Reference proteome</keyword>
<protein>
    <submittedName>
        <fullName evidence="1">Uncharacterized protein</fullName>
    </submittedName>
</protein>
<evidence type="ECO:0000313" key="1">
    <source>
        <dbReference type="EMBL" id="MFI9120514.1"/>
    </source>
</evidence>
<sequence>MSEEEARRRALAYFSDLDLTGESDTGDLDHVDHRKPDQWTGSIHLGLEFHEVRWDVDLSTRTPVPE</sequence>